<dbReference type="RefSeq" id="WP_300950600.1">
    <property type="nucleotide sequence ID" value="NZ_JAUHJQ010000001.1"/>
</dbReference>
<evidence type="ECO:0000256" key="5">
    <source>
        <dbReference type="SAM" id="MobiDB-lite"/>
    </source>
</evidence>
<dbReference type="InterPro" id="IPR050884">
    <property type="entry name" value="CNP_phosphodiesterase-III"/>
</dbReference>
<dbReference type="Gene3D" id="3.60.21.10">
    <property type="match status" value="1"/>
</dbReference>
<comment type="similarity">
    <text evidence="4">Belongs to the cyclic nucleotide phosphodiesterase class-III family.</text>
</comment>
<gene>
    <name evidence="7" type="ORF">QWY28_01885</name>
</gene>
<dbReference type="InterPro" id="IPR004843">
    <property type="entry name" value="Calcineurin-like_PHP"/>
</dbReference>
<comment type="caution">
    <text evidence="7">The sequence shown here is derived from an EMBL/GenBank/DDBJ whole genome shotgun (WGS) entry which is preliminary data.</text>
</comment>
<keyword evidence="8" id="KW-1185">Reference proteome</keyword>
<dbReference type="PANTHER" id="PTHR42988:SF2">
    <property type="entry name" value="CYCLIC NUCLEOTIDE PHOSPHODIESTERASE CBUA0032-RELATED"/>
    <property type="match status" value="1"/>
</dbReference>
<evidence type="ECO:0000259" key="6">
    <source>
        <dbReference type="Pfam" id="PF00149"/>
    </source>
</evidence>
<feature type="compositionally biased region" description="Basic and acidic residues" evidence="5">
    <location>
        <begin position="293"/>
        <end position="302"/>
    </location>
</feature>
<dbReference type="InterPro" id="IPR029052">
    <property type="entry name" value="Metallo-depent_PP-like"/>
</dbReference>
<dbReference type="Pfam" id="PF00149">
    <property type="entry name" value="Metallophos"/>
    <property type="match status" value="1"/>
</dbReference>
<evidence type="ECO:0000313" key="7">
    <source>
        <dbReference type="EMBL" id="MDN4171682.1"/>
    </source>
</evidence>
<accession>A0ABT8FAJ1</accession>
<evidence type="ECO:0000256" key="4">
    <source>
        <dbReference type="ARBA" id="ARBA00025742"/>
    </source>
</evidence>
<evidence type="ECO:0000256" key="2">
    <source>
        <dbReference type="ARBA" id="ARBA00022801"/>
    </source>
</evidence>
<name>A0ABT8FAJ1_9ACTN</name>
<reference evidence="7" key="1">
    <citation type="submission" date="2023-06" db="EMBL/GenBank/DDBJ databases">
        <title>Draft genome sequence of Nocardioides sp. SOB77.</title>
        <authorList>
            <person name="Zhang G."/>
        </authorList>
    </citation>
    <scope>NUCLEOTIDE SEQUENCE</scope>
    <source>
        <strain evidence="7">SOB77</strain>
    </source>
</reference>
<keyword evidence="3" id="KW-0408">Iron</keyword>
<protein>
    <submittedName>
        <fullName evidence="7">Metallophosphoesterase</fullName>
    </submittedName>
</protein>
<sequence>MAHPVQLGQHPDPTHTVAHLSDPHLLAGGARQYAVVDPDAGLRLALDRLARLPHSPDALVFTGDLADLGEPAAYERLLELVEPAAEAMGAQVVWVMGNHDERATYSRLLFGEESDGPQDRTYDVRGLRVVSLDTSVPGYHHGEIDDDQLAWLAGVLAEPAPHGTLLALHHPPIPVPMLRAAEVIELADQHRLAEVVAGSDVRSILGGHFHFSTYSTFAGIPVSVASASCYTSDPAPLDRFVSGVDGHQAVTMVHVYDDRVVQTVVPLSDAPEVSGVAATVVAQLEALTSEERREMLSRKDSPFNRGELADELGTW</sequence>
<keyword evidence="1" id="KW-0479">Metal-binding</keyword>
<dbReference type="PANTHER" id="PTHR42988">
    <property type="entry name" value="PHOSPHOHYDROLASE"/>
    <property type="match status" value="1"/>
</dbReference>
<dbReference type="EMBL" id="JAUHJQ010000001">
    <property type="protein sequence ID" value="MDN4171682.1"/>
    <property type="molecule type" value="Genomic_DNA"/>
</dbReference>
<keyword evidence="2" id="KW-0378">Hydrolase</keyword>
<evidence type="ECO:0000313" key="8">
    <source>
        <dbReference type="Proteomes" id="UP001168620"/>
    </source>
</evidence>
<evidence type="ECO:0000256" key="3">
    <source>
        <dbReference type="ARBA" id="ARBA00023004"/>
    </source>
</evidence>
<feature type="domain" description="Calcineurin-like phosphoesterase" evidence="6">
    <location>
        <begin position="16"/>
        <end position="210"/>
    </location>
</feature>
<organism evidence="7 8">
    <name type="scientific">Nocardioides oceani</name>
    <dbReference type="NCBI Taxonomy" id="3058369"/>
    <lineage>
        <taxon>Bacteria</taxon>
        <taxon>Bacillati</taxon>
        <taxon>Actinomycetota</taxon>
        <taxon>Actinomycetes</taxon>
        <taxon>Propionibacteriales</taxon>
        <taxon>Nocardioidaceae</taxon>
        <taxon>Nocardioides</taxon>
    </lineage>
</organism>
<dbReference type="SUPFAM" id="SSF56300">
    <property type="entry name" value="Metallo-dependent phosphatases"/>
    <property type="match status" value="1"/>
</dbReference>
<evidence type="ECO:0000256" key="1">
    <source>
        <dbReference type="ARBA" id="ARBA00022723"/>
    </source>
</evidence>
<feature type="region of interest" description="Disordered" evidence="5">
    <location>
        <begin position="293"/>
        <end position="315"/>
    </location>
</feature>
<proteinExistence type="inferred from homology"/>
<dbReference type="Proteomes" id="UP001168620">
    <property type="component" value="Unassembled WGS sequence"/>
</dbReference>